<keyword evidence="7 8" id="KW-0472">Membrane</keyword>
<keyword evidence="4 8" id="KW-0547">Nucleotide-binding</keyword>
<dbReference type="InterPro" id="IPR005662">
    <property type="entry name" value="GTPase_Era-like"/>
</dbReference>
<dbReference type="SUPFAM" id="SSF54814">
    <property type="entry name" value="Prokaryotic type KH domain (KH-domain type II)"/>
    <property type="match status" value="1"/>
</dbReference>
<dbReference type="CDD" id="cd22534">
    <property type="entry name" value="KH-II_Era"/>
    <property type="match status" value="1"/>
</dbReference>
<evidence type="ECO:0000313" key="13">
    <source>
        <dbReference type="EMBL" id="RDV84349.1"/>
    </source>
</evidence>
<sequence length="300" mass="33900">MTEKEYRSGFVSVVGRPNVGKSTLINNLVGQKVAIVSDKPQTTRHRILGVLTLPEAQVVFVDTPGIHKPRHRLGEYLVTLALGALKGVDLVLFLTEATSPPGSGDYFILEQLKKAEVPVILVLNKIDLISKPRLLPLIDLWRQEYDFAAIVPVSALTGENLERLVQEIVRHLPPGPQYFPPEVTTSQPPEFVVAELIREKVLHLTHEEVPHGVAVVVEEMIPRREDLVYLRATIYVERESHKKIIIGAGGQMLRQIGQKAREEIEAFLGKKVYLDLWVKVKEKWRRDDVALRQLGYKPEE</sequence>
<dbReference type="GO" id="GO:0005829">
    <property type="term" value="C:cytosol"/>
    <property type="evidence" value="ECO:0007669"/>
    <property type="project" value="TreeGrafter"/>
</dbReference>
<feature type="region of interest" description="G1" evidence="9">
    <location>
        <begin position="15"/>
        <end position="22"/>
    </location>
</feature>
<dbReference type="InterPro" id="IPR027417">
    <property type="entry name" value="P-loop_NTPase"/>
</dbReference>
<dbReference type="CDD" id="cd04163">
    <property type="entry name" value="Era"/>
    <property type="match status" value="1"/>
</dbReference>
<dbReference type="InterPro" id="IPR004044">
    <property type="entry name" value="KH_dom_type_2"/>
</dbReference>
<evidence type="ECO:0000256" key="4">
    <source>
        <dbReference type="ARBA" id="ARBA00022741"/>
    </source>
</evidence>
<comment type="caution">
    <text evidence="13">The sequence shown here is derived from an EMBL/GenBank/DDBJ whole genome shotgun (WGS) entry which is preliminary data.</text>
</comment>
<evidence type="ECO:0000256" key="6">
    <source>
        <dbReference type="ARBA" id="ARBA00023134"/>
    </source>
</evidence>
<proteinExistence type="inferred from homology"/>
<dbReference type="NCBIfam" id="NF000908">
    <property type="entry name" value="PRK00089.1"/>
    <property type="match status" value="1"/>
</dbReference>
<evidence type="ECO:0000256" key="5">
    <source>
        <dbReference type="ARBA" id="ARBA00022884"/>
    </source>
</evidence>
<dbReference type="AlphaFoldDB" id="A0A3D8P7Q2"/>
<keyword evidence="3 8" id="KW-0690">Ribosome biogenesis</keyword>
<evidence type="ECO:0000256" key="3">
    <source>
        <dbReference type="ARBA" id="ARBA00022517"/>
    </source>
</evidence>
<feature type="region of interest" description="G2" evidence="9">
    <location>
        <begin position="41"/>
        <end position="45"/>
    </location>
</feature>
<keyword evidence="14" id="KW-1185">Reference proteome</keyword>
<dbReference type="Pfam" id="PF07650">
    <property type="entry name" value="KH_2"/>
    <property type="match status" value="1"/>
</dbReference>
<feature type="binding site" evidence="8">
    <location>
        <begin position="124"/>
        <end position="127"/>
    </location>
    <ligand>
        <name>GTP</name>
        <dbReference type="ChEBI" id="CHEBI:37565"/>
    </ligand>
</feature>
<dbReference type="PROSITE" id="PS51713">
    <property type="entry name" value="G_ERA"/>
    <property type="match status" value="1"/>
</dbReference>
<evidence type="ECO:0000256" key="10">
    <source>
        <dbReference type="RuleBase" id="RU003761"/>
    </source>
</evidence>
<dbReference type="GO" id="GO:0005525">
    <property type="term" value="F:GTP binding"/>
    <property type="evidence" value="ECO:0007669"/>
    <property type="project" value="UniProtKB-UniRule"/>
</dbReference>
<evidence type="ECO:0000259" key="11">
    <source>
        <dbReference type="PROSITE" id="PS50823"/>
    </source>
</evidence>
<dbReference type="HAMAP" id="MF_00367">
    <property type="entry name" value="GTPase_Era"/>
    <property type="match status" value="1"/>
</dbReference>
<keyword evidence="5 8" id="KW-0694">RNA-binding</keyword>
<dbReference type="FunFam" id="3.40.50.300:FF:000094">
    <property type="entry name" value="GTPase Era"/>
    <property type="match status" value="1"/>
</dbReference>
<comment type="similarity">
    <text evidence="1 8 9 10">Belongs to the TRAFAC class TrmE-Era-EngA-EngB-Septin-like GTPase superfamily. Era GTPase family.</text>
</comment>
<dbReference type="SUPFAM" id="SSF52540">
    <property type="entry name" value="P-loop containing nucleoside triphosphate hydrolases"/>
    <property type="match status" value="1"/>
</dbReference>
<dbReference type="PANTHER" id="PTHR42698">
    <property type="entry name" value="GTPASE ERA"/>
    <property type="match status" value="1"/>
</dbReference>
<dbReference type="GO" id="GO:0070181">
    <property type="term" value="F:small ribosomal subunit rRNA binding"/>
    <property type="evidence" value="ECO:0007669"/>
    <property type="project" value="UniProtKB-UniRule"/>
</dbReference>
<dbReference type="GO" id="GO:0005886">
    <property type="term" value="C:plasma membrane"/>
    <property type="evidence" value="ECO:0007669"/>
    <property type="project" value="UniProtKB-SubCell"/>
</dbReference>
<keyword evidence="6 8" id="KW-0342">GTP-binding</keyword>
<accession>A0A3D8P7Q2</accession>
<comment type="subcellular location">
    <subcellularLocation>
        <location evidence="8">Cytoplasm</location>
    </subcellularLocation>
    <subcellularLocation>
        <location evidence="8">Cell membrane</location>
        <topology evidence="8">Peripheral membrane protein</topology>
    </subcellularLocation>
</comment>
<dbReference type="GO" id="GO:0000028">
    <property type="term" value="P:ribosomal small subunit assembly"/>
    <property type="evidence" value="ECO:0007669"/>
    <property type="project" value="TreeGrafter"/>
</dbReference>
<evidence type="ECO:0000313" key="14">
    <source>
        <dbReference type="Proteomes" id="UP000256329"/>
    </source>
</evidence>
<dbReference type="PROSITE" id="PS50823">
    <property type="entry name" value="KH_TYPE_2"/>
    <property type="match status" value="1"/>
</dbReference>
<dbReference type="Gene3D" id="3.40.50.300">
    <property type="entry name" value="P-loop containing nucleotide triphosphate hydrolases"/>
    <property type="match status" value="1"/>
</dbReference>
<dbReference type="NCBIfam" id="TIGR00231">
    <property type="entry name" value="small_GTP"/>
    <property type="match status" value="1"/>
</dbReference>
<keyword evidence="8" id="KW-0699">rRNA-binding</keyword>
<feature type="domain" description="Era-type G" evidence="12">
    <location>
        <begin position="7"/>
        <end position="174"/>
    </location>
</feature>
<dbReference type="RefSeq" id="WP_115792089.1">
    <property type="nucleotide sequence ID" value="NZ_QSLN01000002.1"/>
</dbReference>
<dbReference type="Proteomes" id="UP000256329">
    <property type="component" value="Unassembled WGS sequence"/>
</dbReference>
<comment type="function">
    <text evidence="8">An essential GTPase that binds both GDP and GTP, with rapid nucleotide exchange. Plays a role in 16S rRNA processing and 30S ribosomal subunit biogenesis and possibly also in cell cycle regulation and energy metabolism.</text>
</comment>
<dbReference type="NCBIfam" id="TIGR00436">
    <property type="entry name" value="era"/>
    <property type="match status" value="1"/>
</dbReference>
<name>A0A3D8P7Q2_9THEO</name>
<dbReference type="OrthoDB" id="9805918at2"/>
<dbReference type="InterPro" id="IPR006073">
    <property type="entry name" value="GTP-bd"/>
</dbReference>
<feature type="region of interest" description="G5" evidence="9">
    <location>
        <begin position="153"/>
        <end position="155"/>
    </location>
</feature>
<dbReference type="PRINTS" id="PR00449">
    <property type="entry name" value="RASTRNSFRMNG"/>
</dbReference>
<dbReference type="GO" id="GO:0003924">
    <property type="term" value="F:GTPase activity"/>
    <property type="evidence" value="ECO:0007669"/>
    <property type="project" value="UniProtKB-UniRule"/>
</dbReference>
<gene>
    <name evidence="8" type="primary">era</name>
    <name evidence="13" type="ORF">DXX99_03335</name>
</gene>
<feature type="binding site" evidence="8">
    <location>
        <begin position="62"/>
        <end position="66"/>
    </location>
    <ligand>
        <name>GTP</name>
        <dbReference type="ChEBI" id="CHEBI:37565"/>
    </ligand>
</feature>
<dbReference type="InterPro" id="IPR009019">
    <property type="entry name" value="KH_sf_prok-type"/>
</dbReference>
<protein>
    <recommendedName>
        <fullName evidence="2 8">GTPase Era</fullName>
    </recommendedName>
</protein>
<evidence type="ECO:0000256" key="8">
    <source>
        <dbReference type="HAMAP-Rule" id="MF_00367"/>
    </source>
</evidence>
<dbReference type="InterPro" id="IPR030388">
    <property type="entry name" value="G_ERA_dom"/>
</dbReference>
<reference evidence="13 14" key="1">
    <citation type="submission" date="2018-08" db="EMBL/GenBank/DDBJ databases">
        <title>Form III RuBisCO-mediated autotrophy in Thermodesulfobium bacteria.</title>
        <authorList>
            <person name="Toshchakov S.V."/>
            <person name="Kublanov I.V."/>
            <person name="Frolov E."/>
            <person name="Bonch-Osmolovskaya E.A."/>
            <person name="Tourova T.P."/>
            <person name="Chernych N.A."/>
            <person name="Lebedinsky A.V."/>
        </authorList>
    </citation>
    <scope>NUCLEOTIDE SEQUENCE [LARGE SCALE GENOMIC DNA]</scope>
    <source>
        <strain evidence="13 14">SR</strain>
    </source>
</reference>
<feature type="binding site" evidence="8">
    <location>
        <begin position="15"/>
        <end position="22"/>
    </location>
    <ligand>
        <name>GTP</name>
        <dbReference type="ChEBI" id="CHEBI:37565"/>
    </ligand>
</feature>
<feature type="region of interest" description="G3" evidence="9">
    <location>
        <begin position="62"/>
        <end position="65"/>
    </location>
</feature>
<feature type="region of interest" description="G4" evidence="9">
    <location>
        <begin position="124"/>
        <end position="127"/>
    </location>
</feature>
<dbReference type="Gene3D" id="3.30.300.20">
    <property type="match status" value="1"/>
</dbReference>
<dbReference type="GO" id="GO:0043024">
    <property type="term" value="F:ribosomal small subunit binding"/>
    <property type="evidence" value="ECO:0007669"/>
    <property type="project" value="TreeGrafter"/>
</dbReference>
<keyword evidence="8" id="KW-1003">Cell membrane</keyword>
<organism evidence="13 14">
    <name type="scientific">Ammonifex thiophilus</name>
    <dbReference type="NCBI Taxonomy" id="444093"/>
    <lineage>
        <taxon>Bacteria</taxon>
        <taxon>Bacillati</taxon>
        <taxon>Bacillota</taxon>
        <taxon>Clostridia</taxon>
        <taxon>Thermoanaerobacterales</taxon>
        <taxon>Thermoanaerobacteraceae</taxon>
        <taxon>Ammonifex</taxon>
    </lineage>
</organism>
<evidence type="ECO:0000256" key="1">
    <source>
        <dbReference type="ARBA" id="ARBA00007921"/>
    </source>
</evidence>
<dbReference type="InterPro" id="IPR005225">
    <property type="entry name" value="Small_GTP-bd"/>
</dbReference>
<evidence type="ECO:0000256" key="9">
    <source>
        <dbReference type="PROSITE-ProRule" id="PRU01050"/>
    </source>
</evidence>
<evidence type="ECO:0000256" key="2">
    <source>
        <dbReference type="ARBA" id="ARBA00020484"/>
    </source>
</evidence>
<feature type="domain" description="KH type-2" evidence="11">
    <location>
        <begin position="205"/>
        <end position="282"/>
    </location>
</feature>
<dbReference type="FunFam" id="3.30.300.20:FF:000003">
    <property type="entry name" value="GTPase Era"/>
    <property type="match status" value="1"/>
</dbReference>
<dbReference type="EMBL" id="QSLN01000002">
    <property type="protein sequence ID" value="RDV84349.1"/>
    <property type="molecule type" value="Genomic_DNA"/>
</dbReference>
<dbReference type="Pfam" id="PF01926">
    <property type="entry name" value="MMR_HSR1"/>
    <property type="match status" value="1"/>
</dbReference>
<keyword evidence="8" id="KW-0963">Cytoplasm</keyword>
<dbReference type="PANTHER" id="PTHR42698:SF1">
    <property type="entry name" value="GTPASE ERA, MITOCHONDRIAL"/>
    <property type="match status" value="1"/>
</dbReference>
<evidence type="ECO:0000256" key="7">
    <source>
        <dbReference type="ARBA" id="ARBA00023136"/>
    </source>
</evidence>
<evidence type="ECO:0000259" key="12">
    <source>
        <dbReference type="PROSITE" id="PS51713"/>
    </source>
</evidence>
<comment type="subunit">
    <text evidence="8">Monomer.</text>
</comment>
<dbReference type="InterPro" id="IPR015946">
    <property type="entry name" value="KH_dom-like_a/b"/>
</dbReference>